<comment type="caution">
    <text evidence="1">The sequence shown here is derived from an EMBL/GenBank/DDBJ whole genome shotgun (WGS) entry which is preliminary data.</text>
</comment>
<accession>A0A6A9QPS2</accession>
<organism evidence="1 2">
    <name type="scientific">Sulfuracidifex metallicus DSM 6482 = JCM 9184</name>
    <dbReference type="NCBI Taxonomy" id="523847"/>
    <lineage>
        <taxon>Archaea</taxon>
        <taxon>Thermoproteota</taxon>
        <taxon>Thermoprotei</taxon>
        <taxon>Sulfolobales</taxon>
        <taxon>Sulfolobaceae</taxon>
        <taxon>Sulfuracidifex</taxon>
    </lineage>
</organism>
<reference evidence="1 2" key="1">
    <citation type="submission" date="2019-10" db="EMBL/GenBank/DDBJ databases">
        <title>Sequencing and Assembly of Multiple Reported Metal-Biooxidizing Members of the Extremely Thermoacidophilic Archaeal Family Sulfolobaceae.</title>
        <authorList>
            <person name="Counts J.A."/>
            <person name="Kelly R.M."/>
        </authorList>
    </citation>
    <scope>NUCLEOTIDE SEQUENCE [LARGE SCALE GENOMIC DNA]</scope>
    <source>
        <strain evidence="1 2">DSM 6482</strain>
    </source>
</reference>
<dbReference type="Proteomes" id="UP000470772">
    <property type="component" value="Unassembled WGS sequence"/>
</dbReference>
<sequence length="254" mass="28357">MLQFSGERLTVKPLDISSKPDFIIYDDFGRLSAFTYARALASLFFYSPRIFDVNEFILNIAPYVEPGKVVGFLTDTDNVIRLTDTLRFTGFSTDLFTSSLPEGLERRGGDLNLTLFEPKSLGAVSLSLSVVLSLCKKAQLTPRVKRIIDQLLDLSDLHDWLNSLGEGIKPSEYQVILSPTMEPSLAYLKNAGLDVKTVANYNILINSLIIYNGSDMMIMRRVRTMISKKSEVKEILLDADPILAPSYLTLKMGA</sequence>
<proteinExistence type="predicted"/>
<evidence type="ECO:0000313" key="1">
    <source>
        <dbReference type="EMBL" id="MUN29285.1"/>
    </source>
</evidence>
<keyword evidence="2" id="KW-1185">Reference proteome</keyword>
<dbReference type="AlphaFoldDB" id="A0A6A9QPS2"/>
<name>A0A6A9QPS2_SULME</name>
<protein>
    <submittedName>
        <fullName evidence="1">Uncharacterized protein</fullName>
    </submittedName>
</protein>
<dbReference type="RefSeq" id="WP_156016870.1">
    <property type="nucleotide sequence ID" value="NZ_WGGD01000005.1"/>
</dbReference>
<gene>
    <name evidence="1" type="ORF">GC250_07525</name>
</gene>
<dbReference type="EMBL" id="WGGD01000005">
    <property type="protein sequence ID" value="MUN29285.1"/>
    <property type="molecule type" value="Genomic_DNA"/>
</dbReference>
<evidence type="ECO:0000313" key="2">
    <source>
        <dbReference type="Proteomes" id="UP000470772"/>
    </source>
</evidence>